<gene>
    <name evidence="2" type="ORF">HPB52_000618</name>
</gene>
<accession>A0A9D4T4L6</accession>
<feature type="compositionally biased region" description="Low complexity" evidence="1">
    <location>
        <begin position="78"/>
        <end position="91"/>
    </location>
</feature>
<dbReference type="VEuPathDB" id="VectorBase:RSAN_038169"/>
<reference evidence="2" key="1">
    <citation type="journal article" date="2020" name="Cell">
        <title>Large-Scale Comparative Analyses of Tick Genomes Elucidate Their Genetic Diversity and Vector Capacities.</title>
        <authorList>
            <consortium name="Tick Genome and Microbiome Consortium (TIGMIC)"/>
            <person name="Jia N."/>
            <person name="Wang J."/>
            <person name="Shi W."/>
            <person name="Du L."/>
            <person name="Sun Y."/>
            <person name="Zhan W."/>
            <person name="Jiang J.F."/>
            <person name="Wang Q."/>
            <person name="Zhang B."/>
            <person name="Ji P."/>
            <person name="Bell-Sakyi L."/>
            <person name="Cui X.M."/>
            <person name="Yuan T.T."/>
            <person name="Jiang B.G."/>
            <person name="Yang W.F."/>
            <person name="Lam T.T."/>
            <person name="Chang Q.C."/>
            <person name="Ding S.J."/>
            <person name="Wang X.J."/>
            <person name="Zhu J.G."/>
            <person name="Ruan X.D."/>
            <person name="Zhao L."/>
            <person name="Wei J.T."/>
            <person name="Ye R.Z."/>
            <person name="Que T.C."/>
            <person name="Du C.H."/>
            <person name="Zhou Y.H."/>
            <person name="Cheng J.X."/>
            <person name="Dai P.F."/>
            <person name="Guo W.B."/>
            <person name="Han X.H."/>
            <person name="Huang E.J."/>
            <person name="Li L.F."/>
            <person name="Wei W."/>
            <person name="Gao Y.C."/>
            <person name="Liu J.Z."/>
            <person name="Shao H.Z."/>
            <person name="Wang X."/>
            <person name="Wang C.C."/>
            <person name="Yang T.C."/>
            <person name="Huo Q.B."/>
            <person name="Li W."/>
            <person name="Chen H.Y."/>
            <person name="Chen S.E."/>
            <person name="Zhou L.G."/>
            <person name="Ni X.B."/>
            <person name="Tian J.H."/>
            <person name="Sheng Y."/>
            <person name="Liu T."/>
            <person name="Pan Y.S."/>
            <person name="Xia L.Y."/>
            <person name="Li J."/>
            <person name="Zhao F."/>
            <person name="Cao W.C."/>
        </authorList>
    </citation>
    <scope>NUCLEOTIDE SEQUENCE</scope>
    <source>
        <strain evidence="2">Rsan-2018</strain>
    </source>
</reference>
<dbReference type="Proteomes" id="UP000821837">
    <property type="component" value="Chromosome 10"/>
</dbReference>
<organism evidence="2 3">
    <name type="scientific">Rhipicephalus sanguineus</name>
    <name type="common">Brown dog tick</name>
    <name type="synonym">Ixodes sanguineus</name>
    <dbReference type="NCBI Taxonomy" id="34632"/>
    <lineage>
        <taxon>Eukaryota</taxon>
        <taxon>Metazoa</taxon>
        <taxon>Ecdysozoa</taxon>
        <taxon>Arthropoda</taxon>
        <taxon>Chelicerata</taxon>
        <taxon>Arachnida</taxon>
        <taxon>Acari</taxon>
        <taxon>Parasitiformes</taxon>
        <taxon>Ixodida</taxon>
        <taxon>Ixodoidea</taxon>
        <taxon>Ixodidae</taxon>
        <taxon>Rhipicephalinae</taxon>
        <taxon>Rhipicephalus</taxon>
        <taxon>Rhipicephalus</taxon>
    </lineage>
</organism>
<dbReference type="AlphaFoldDB" id="A0A9D4T4L6"/>
<evidence type="ECO:0000313" key="2">
    <source>
        <dbReference type="EMBL" id="KAH7975357.1"/>
    </source>
</evidence>
<evidence type="ECO:0000313" key="3">
    <source>
        <dbReference type="Proteomes" id="UP000821837"/>
    </source>
</evidence>
<name>A0A9D4T4L6_RHISA</name>
<protein>
    <submittedName>
        <fullName evidence="2">Uncharacterized protein</fullName>
    </submittedName>
</protein>
<keyword evidence="3" id="KW-1185">Reference proteome</keyword>
<proteinExistence type="predicted"/>
<reference evidence="2" key="2">
    <citation type="submission" date="2021-09" db="EMBL/GenBank/DDBJ databases">
        <authorList>
            <person name="Jia N."/>
            <person name="Wang J."/>
            <person name="Shi W."/>
            <person name="Du L."/>
            <person name="Sun Y."/>
            <person name="Zhan W."/>
            <person name="Jiang J."/>
            <person name="Wang Q."/>
            <person name="Zhang B."/>
            <person name="Ji P."/>
            <person name="Sakyi L.B."/>
            <person name="Cui X."/>
            <person name="Yuan T."/>
            <person name="Jiang B."/>
            <person name="Yang W."/>
            <person name="Lam T.T.-Y."/>
            <person name="Chang Q."/>
            <person name="Ding S."/>
            <person name="Wang X."/>
            <person name="Zhu J."/>
            <person name="Ruan X."/>
            <person name="Zhao L."/>
            <person name="Wei J."/>
            <person name="Que T."/>
            <person name="Du C."/>
            <person name="Cheng J."/>
            <person name="Dai P."/>
            <person name="Han X."/>
            <person name="Huang E."/>
            <person name="Gao Y."/>
            <person name="Liu J."/>
            <person name="Shao H."/>
            <person name="Ye R."/>
            <person name="Li L."/>
            <person name="Wei W."/>
            <person name="Wang X."/>
            <person name="Wang C."/>
            <person name="Huo Q."/>
            <person name="Li W."/>
            <person name="Guo W."/>
            <person name="Chen H."/>
            <person name="Chen S."/>
            <person name="Zhou L."/>
            <person name="Zhou L."/>
            <person name="Ni X."/>
            <person name="Tian J."/>
            <person name="Zhou Y."/>
            <person name="Sheng Y."/>
            <person name="Liu T."/>
            <person name="Pan Y."/>
            <person name="Xia L."/>
            <person name="Li J."/>
            <person name="Zhao F."/>
            <person name="Cao W."/>
        </authorList>
    </citation>
    <scope>NUCLEOTIDE SEQUENCE</scope>
    <source>
        <strain evidence="2">Rsan-2018</strain>
        <tissue evidence="2">Larvae</tissue>
    </source>
</reference>
<dbReference type="EMBL" id="JABSTV010001246">
    <property type="protein sequence ID" value="KAH7975357.1"/>
    <property type="molecule type" value="Genomic_DNA"/>
</dbReference>
<evidence type="ECO:0000256" key="1">
    <source>
        <dbReference type="SAM" id="MobiDB-lite"/>
    </source>
</evidence>
<sequence>MRNSAGTVAPPSGRRGGPDWRRRLQQRRARSQRTQCGDLGRPVASASSGQRAAVRRGDAADSSEDGSPAMTPEPASMAQDQQEPAAPPRAASRTSGNLKRVSFGSLKGSMVETLVYQDQGPAHELAPLLNG</sequence>
<comment type="caution">
    <text evidence="2">The sequence shown here is derived from an EMBL/GenBank/DDBJ whole genome shotgun (WGS) entry which is preliminary data.</text>
</comment>
<feature type="region of interest" description="Disordered" evidence="1">
    <location>
        <begin position="1"/>
        <end position="101"/>
    </location>
</feature>